<evidence type="ECO:0000313" key="3">
    <source>
        <dbReference type="Proteomes" id="UP000256763"/>
    </source>
</evidence>
<dbReference type="EMBL" id="NFZW01000015">
    <property type="protein sequence ID" value="RFA34627.1"/>
    <property type="molecule type" value="Genomic_DNA"/>
</dbReference>
<protein>
    <recommendedName>
        <fullName evidence="1">Haemin-degrading HemS/ChuX domain-containing protein</fullName>
    </recommendedName>
</protein>
<name>A0A3E0WRL8_9GAMM</name>
<dbReference type="AlphaFoldDB" id="A0A3E0WRL8"/>
<organism evidence="2 3">
    <name type="scientific">Alkalilimnicola ehrlichii</name>
    <dbReference type="NCBI Taxonomy" id="351052"/>
    <lineage>
        <taxon>Bacteria</taxon>
        <taxon>Pseudomonadati</taxon>
        <taxon>Pseudomonadota</taxon>
        <taxon>Gammaproteobacteria</taxon>
        <taxon>Chromatiales</taxon>
        <taxon>Ectothiorhodospiraceae</taxon>
        <taxon>Alkalilimnicola</taxon>
    </lineage>
</organism>
<dbReference type="GO" id="GO:0006826">
    <property type="term" value="P:iron ion transport"/>
    <property type="evidence" value="ECO:0007669"/>
    <property type="project" value="InterPro"/>
</dbReference>
<keyword evidence="3" id="KW-1185">Reference proteome</keyword>
<gene>
    <name evidence="2" type="ORF">CAL65_14790</name>
</gene>
<proteinExistence type="predicted"/>
<evidence type="ECO:0000313" key="2">
    <source>
        <dbReference type="EMBL" id="RFA34627.1"/>
    </source>
</evidence>
<dbReference type="Gene3D" id="3.40.1570.10">
    <property type="entry name" value="HemS/ChuS/ChuX like domains"/>
    <property type="match status" value="1"/>
</dbReference>
<evidence type="ECO:0000259" key="1">
    <source>
        <dbReference type="Pfam" id="PF05171"/>
    </source>
</evidence>
<comment type="caution">
    <text evidence="2">The sequence shown here is derived from an EMBL/GenBank/DDBJ whole genome shotgun (WGS) entry which is preliminary data.</text>
</comment>
<sequence>MLSMNNVSRHNPEAILATWRALAAATPHLHQPQAAAAMRLPEACLAASRCGKAATRLAGERDAILASMTALGKILIAVPHHAGVAIAIAAELSHDIKDGWLTLTAEKVQLRLALSAIDSLYAVIDPQGPHGRERHLQLFDAEGNGICKLLVLYKRYERELVALAERYRSPYQSRVWQPSTPAYRPPAVSYPGDTPAAQGAIECLTRWHKAALPVRFRAQRPNVGLDVVCAPTRVNHDSSSGVLHAHHPTFKLHTRLAAWRSPLVWDSGICSQADNSWFGCKPVAKEQQR</sequence>
<dbReference type="SUPFAM" id="SSF144064">
    <property type="entry name" value="Heme iron utilization protein-like"/>
    <property type="match status" value="1"/>
</dbReference>
<dbReference type="InterPro" id="IPR007845">
    <property type="entry name" value="HemS/ChuX_dom"/>
</dbReference>
<reference evidence="3" key="1">
    <citation type="submission" date="2017-05" db="EMBL/GenBank/DDBJ databases">
        <authorList>
            <person name="Sharma S."/>
            <person name="Sidhu C."/>
            <person name="Pinnaka A.K."/>
        </authorList>
    </citation>
    <scope>NUCLEOTIDE SEQUENCE [LARGE SCALE GENOMIC DNA]</scope>
    <source>
        <strain evidence="3">AK93</strain>
    </source>
</reference>
<dbReference type="Proteomes" id="UP000256763">
    <property type="component" value="Unassembled WGS sequence"/>
</dbReference>
<dbReference type="InterPro" id="IPR053733">
    <property type="entry name" value="Heme_Transport_Util_sf"/>
</dbReference>
<accession>A0A3E0WRL8</accession>
<feature type="domain" description="Haemin-degrading HemS/ChuX" evidence="1">
    <location>
        <begin position="41"/>
        <end position="150"/>
    </location>
</feature>
<dbReference type="RefSeq" id="WP_116302822.1">
    <property type="nucleotide sequence ID" value="NZ_NFZV01000014.1"/>
</dbReference>
<dbReference type="Pfam" id="PF05171">
    <property type="entry name" value="HemS"/>
    <property type="match status" value="1"/>
</dbReference>